<name>L9VS12_9EURY</name>
<reference evidence="2 3" key="1">
    <citation type="journal article" date="2014" name="PLoS Genet.">
        <title>Phylogenetically driven sequencing of extremely halophilic archaea reveals strategies for static and dynamic osmo-response.</title>
        <authorList>
            <person name="Becker E.A."/>
            <person name="Seitzer P.M."/>
            <person name="Tritt A."/>
            <person name="Larsen D."/>
            <person name="Krusor M."/>
            <person name="Yao A.I."/>
            <person name="Wu D."/>
            <person name="Madern D."/>
            <person name="Eisen J.A."/>
            <person name="Darling A.E."/>
            <person name="Facciotti M.T."/>
        </authorList>
    </citation>
    <scope>NUCLEOTIDE SEQUENCE [LARGE SCALE GENOMIC DNA]</scope>
    <source>
        <strain evidence="2 3">GA33</strain>
    </source>
</reference>
<accession>L9VS12</accession>
<feature type="compositionally biased region" description="Polar residues" evidence="1">
    <location>
        <begin position="40"/>
        <end position="51"/>
    </location>
</feature>
<feature type="compositionally biased region" description="Basic and acidic residues" evidence="1">
    <location>
        <begin position="65"/>
        <end position="74"/>
    </location>
</feature>
<proteinExistence type="predicted"/>
<protein>
    <recommendedName>
        <fullName evidence="4">TRAM domain-containing protein</fullName>
    </recommendedName>
</protein>
<evidence type="ECO:0000256" key="1">
    <source>
        <dbReference type="SAM" id="MobiDB-lite"/>
    </source>
</evidence>
<evidence type="ECO:0000313" key="2">
    <source>
        <dbReference type="EMBL" id="ELY39846.1"/>
    </source>
</evidence>
<gene>
    <name evidence="2" type="ORF">C496_14251</name>
</gene>
<dbReference type="eggNOG" id="arCOG04655">
    <property type="taxonomic scope" value="Archaea"/>
</dbReference>
<dbReference type="OrthoDB" id="157176at2157"/>
<evidence type="ECO:0000313" key="3">
    <source>
        <dbReference type="Proteomes" id="UP000011599"/>
    </source>
</evidence>
<keyword evidence="3" id="KW-1185">Reference proteome</keyword>
<feature type="region of interest" description="Disordered" evidence="1">
    <location>
        <begin position="17"/>
        <end position="87"/>
    </location>
</feature>
<dbReference type="Proteomes" id="UP000011599">
    <property type="component" value="Unassembled WGS sequence"/>
</dbReference>
<organism evidence="2 3">
    <name type="scientific">Natronorubrum tibetense GA33</name>
    <dbReference type="NCBI Taxonomy" id="1114856"/>
    <lineage>
        <taxon>Archaea</taxon>
        <taxon>Methanobacteriati</taxon>
        <taxon>Methanobacteriota</taxon>
        <taxon>Stenosarchaea group</taxon>
        <taxon>Halobacteria</taxon>
        <taxon>Halobacteriales</taxon>
        <taxon>Natrialbaceae</taxon>
        <taxon>Natronorubrum</taxon>
    </lineage>
</organism>
<dbReference type="AlphaFoldDB" id="L9VS12"/>
<evidence type="ECO:0008006" key="4">
    <source>
        <dbReference type="Google" id="ProtNLM"/>
    </source>
</evidence>
<comment type="caution">
    <text evidence="2">The sequence shown here is derived from an EMBL/GenBank/DDBJ whole genome shotgun (WGS) entry which is preliminary data.</text>
</comment>
<feature type="compositionally biased region" description="Acidic residues" evidence="1">
    <location>
        <begin position="23"/>
        <end position="39"/>
    </location>
</feature>
<dbReference type="EMBL" id="AOHW01000036">
    <property type="protein sequence ID" value="ELY39846.1"/>
    <property type="molecule type" value="Genomic_DNA"/>
</dbReference>
<sequence length="152" mass="16989">MTVGLTAIIGAAKLISKLRSKADDEEETPQDDQESDEANASESDTQSFTDETATHSRSSEYNSSEQKESWEAHKRATRRSPPVELGEVHELGVEEVLDHHTGKQQARGKIEGFQVFVDDVPSDIRPLDMIRVKILSYGRGRTSAEAKFLERM</sequence>
<dbReference type="STRING" id="1114856.GCA_000383975_03285"/>